<evidence type="ECO:0000313" key="1">
    <source>
        <dbReference type="EMBL" id="GME29280.1"/>
    </source>
</evidence>
<evidence type="ECO:0000313" key="2">
    <source>
        <dbReference type="Proteomes" id="UP001165186"/>
    </source>
</evidence>
<name>A0ACB5S8Y8_9PEZI</name>
<dbReference type="Proteomes" id="UP001165186">
    <property type="component" value="Unassembled WGS sequence"/>
</dbReference>
<keyword evidence="2" id="KW-1185">Reference proteome</keyword>
<organism evidence="1 2">
    <name type="scientific">Neofusicoccum parvum</name>
    <dbReference type="NCBI Taxonomy" id="310453"/>
    <lineage>
        <taxon>Eukaryota</taxon>
        <taxon>Fungi</taxon>
        <taxon>Dikarya</taxon>
        <taxon>Ascomycota</taxon>
        <taxon>Pezizomycotina</taxon>
        <taxon>Dothideomycetes</taxon>
        <taxon>Dothideomycetes incertae sedis</taxon>
        <taxon>Botryosphaeriales</taxon>
        <taxon>Botryosphaeriaceae</taxon>
        <taxon>Neofusicoccum</taxon>
    </lineage>
</organism>
<protein>
    <submittedName>
        <fullName evidence="1">Uncharacterized protein</fullName>
    </submittedName>
</protein>
<accession>A0ACB5S8Y8</accession>
<proteinExistence type="predicted"/>
<comment type="caution">
    <text evidence="1">The sequence shown here is derived from an EMBL/GenBank/DDBJ whole genome shotgun (WGS) entry which is preliminary data.</text>
</comment>
<dbReference type="EMBL" id="BSXG01000058">
    <property type="protein sequence ID" value="GME29280.1"/>
    <property type="molecule type" value="Genomic_DNA"/>
</dbReference>
<reference evidence="1" key="1">
    <citation type="submission" date="2024-09" db="EMBL/GenBank/DDBJ databases">
        <title>Draft Genome Sequences of Neofusicoccum parvum.</title>
        <authorList>
            <person name="Ashida A."/>
            <person name="Camagna M."/>
            <person name="Tanaka A."/>
            <person name="Takemoto D."/>
        </authorList>
    </citation>
    <scope>NUCLEOTIDE SEQUENCE</scope>
    <source>
        <strain evidence="1">PPO83</strain>
    </source>
</reference>
<sequence>MHICVRLRLDMHWVLDHWFPIYNIENADVVRAWDASKKSTVTPRALYSYPNSMTDLIDHTDSLYLSYATALAPPAVPNDPNNRIASFVVSHATWPPGPIRVARLAVFDARHKGCRFPPVDPVSEWRSVVPLLAELANFGLRRPGPEHSSTIMVAETLAALQGFRSHRFPLRLRSDPVIILGIVREHDLYVTIDQLKNWGRNFNSLYKELTQMGFRIC</sequence>
<gene>
    <name evidence="1" type="primary">g10865</name>
    <name evidence="1" type="ORF">NpPPO83_00010865</name>
</gene>